<dbReference type="AlphaFoldDB" id="A0AAV2MZK4"/>
<gene>
    <name evidence="1" type="ORF">LPLAT_LOCUS8275</name>
</gene>
<dbReference type="Proteomes" id="UP001497644">
    <property type="component" value="Unassembled WGS sequence"/>
</dbReference>
<proteinExistence type="predicted"/>
<reference evidence="1" key="1">
    <citation type="submission" date="2024-04" db="EMBL/GenBank/DDBJ databases">
        <authorList>
            <consortium name="Molecular Ecology Group"/>
        </authorList>
    </citation>
    <scope>NUCLEOTIDE SEQUENCE</scope>
</reference>
<name>A0AAV2MZK4_9HYME</name>
<evidence type="ECO:0000313" key="1">
    <source>
        <dbReference type="EMBL" id="CAL1672471.1"/>
    </source>
</evidence>
<organism evidence="1 2">
    <name type="scientific">Lasius platythorax</name>
    <dbReference type="NCBI Taxonomy" id="488582"/>
    <lineage>
        <taxon>Eukaryota</taxon>
        <taxon>Metazoa</taxon>
        <taxon>Ecdysozoa</taxon>
        <taxon>Arthropoda</taxon>
        <taxon>Hexapoda</taxon>
        <taxon>Insecta</taxon>
        <taxon>Pterygota</taxon>
        <taxon>Neoptera</taxon>
        <taxon>Endopterygota</taxon>
        <taxon>Hymenoptera</taxon>
        <taxon>Apocrita</taxon>
        <taxon>Aculeata</taxon>
        <taxon>Formicoidea</taxon>
        <taxon>Formicidae</taxon>
        <taxon>Formicinae</taxon>
        <taxon>Lasius</taxon>
        <taxon>Lasius</taxon>
    </lineage>
</organism>
<protein>
    <submittedName>
        <fullName evidence="1">Uncharacterized protein</fullName>
    </submittedName>
</protein>
<sequence>MADRNQTGDQLPSGCGKLIDNGFINAAQAVEFTLVPVCSLCGRITRPLKGMSNKILVCVNTFTPSCRRRGDQSSPSQRFRRVRVSATNVRSANGLAQKPWSSGC</sequence>
<comment type="caution">
    <text evidence="1">The sequence shown here is derived from an EMBL/GenBank/DDBJ whole genome shotgun (WGS) entry which is preliminary data.</text>
</comment>
<dbReference type="EMBL" id="CAXIPU020000588">
    <property type="protein sequence ID" value="CAL1672471.1"/>
    <property type="molecule type" value="Genomic_DNA"/>
</dbReference>
<keyword evidence="2" id="KW-1185">Reference proteome</keyword>
<accession>A0AAV2MZK4</accession>
<evidence type="ECO:0000313" key="2">
    <source>
        <dbReference type="Proteomes" id="UP001497644"/>
    </source>
</evidence>